<accession>A0A101M1J2</accession>
<evidence type="ECO:0000313" key="2">
    <source>
        <dbReference type="EMBL" id="KUM49185.1"/>
    </source>
</evidence>
<proteinExistence type="predicted"/>
<dbReference type="EMBL" id="LKAM01000003">
    <property type="protein sequence ID" value="KUM49185.1"/>
    <property type="molecule type" value="Genomic_DNA"/>
</dbReference>
<geneLocation type="mitochondrion" evidence="2"/>
<protein>
    <submittedName>
        <fullName evidence="2">Uncharacterized protein</fullName>
    </submittedName>
</protein>
<dbReference type="AlphaFoldDB" id="A0A101M1J2"/>
<organism evidence="2">
    <name type="scientific">Picea glauca</name>
    <name type="common">White spruce</name>
    <name type="synonym">Pinus glauca</name>
    <dbReference type="NCBI Taxonomy" id="3330"/>
    <lineage>
        <taxon>Eukaryota</taxon>
        <taxon>Viridiplantae</taxon>
        <taxon>Streptophyta</taxon>
        <taxon>Embryophyta</taxon>
        <taxon>Tracheophyta</taxon>
        <taxon>Spermatophyta</taxon>
        <taxon>Pinopsida</taxon>
        <taxon>Pinidae</taxon>
        <taxon>Conifers I</taxon>
        <taxon>Pinales</taxon>
        <taxon>Pinaceae</taxon>
        <taxon>Picea</taxon>
    </lineage>
</organism>
<gene>
    <name evidence="2" type="ORF">ABT39_MTgene3734</name>
</gene>
<feature type="region of interest" description="Disordered" evidence="1">
    <location>
        <begin position="48"/>
        <end position="89"/>
    </location>
</feature>
<name>A0A101M1J2_PICGL</name>
<sequence>MHVWLPAIISHSSLVSPSPGQIRTGISLRKCKDNDAIPIARAGYTIREGRGYETEPTESTRERPLSLTPRHRPRSDNIPHWTSIPHRPQ</sequence>
<keyword evidence="2" id="KW-0496">Mitochondrion</keyword>
<evidence type="ECO:0000256" key="1">
    <source>
        <dbReference type="SAM" id="MobiDB-lite"/>
    </source>
</evidence>
<feature type="compositionally biased region" description="Basic and acidic residues" evidence="1">
    <location>
        <begin position="48"/>
        <end position="64"/>
    </location>
</feature>
<reference evidence="2" key="1">
    <citation type="journal article" date="2015" name="Genome Biol. Evol.">
        <title>Organellar Genomes of White Spruce (Picea glauca): Assembly and Annotation.</title>
        <authorList>
            <person name="Jackman S.D."/>
            <person name="Warren R.L."/>
            <person name="Gibb E.A."/>
            <person name="Vandervalk B.P."/>
            <person name="Mohamadi H."/>
            <person name="Chu J."/>
            <person name="Raymond A."/>
            <person name="Pleasance S."/>
            <person name="Coope R."/>
            <person name="Wildung M.R."/>
            <person name="Ritland C.E."/>
            <person name="Bousquet J."/>
            <person name="Jones S.J."/>
            <person name="Bohlmann J."/>
            <person name="Birol I."/>
        </authorList>
    </citation>
    <scope>NUCLEOTIDE SEQUENCE [LARGE SCALE GENOMIC DNA]</scope>
    <source>
        <tissue evidence="2">Flushing bud</tissue>
    </source>
</reference>
<comment type="caution">
    <text evidence="2">The sequence shown here is derived from an EMBL/GenBank/DDBJ whole genome shotgun (WGS) entry which is preliminary data.</text>
</comment>